<dbReference type="EMBL" id="JAGEUA010000003">
    <property type="protein sequence ID" value="KAL0994867.1"/>
    <property type="molecule type" value="Genomic_DNA"/>
</dbReference>
<dbReference type="Proteomes" id="UP001557470">
    <property type="component" value="Unassembled WGS sequence"/>
</dbReference>
<comment type="caution">
    <text evidence="1">The sequence shown here is derived from an EMBL/GenBank/DDBJ whole genome shotgun (WGS) entry which is preliminary data.</text>
</comment>
<name>A0ABD0XA16_UMBPY</name>
<sequence length="510" mass="56347">MIEGQRLTDTMSFSQSPILLLLLASGSWANHFFGGTMTFNPRGTNPDGTFRVEHRYKTSLHSCSDLGYYGWSCYLGDCGTQTNLLVQTVDQETSGNYIWCQREGVMNRSVSSNTKTFDLYFEGGNWMYNDNSIGFWRLLTHVDLGIRSDKGKVNRSPQTTVIPVMRVPVNCPKDFKLLSFDPDGDEVNCRYAVPSDECYTPSSITSSNVPLDFTIQTASCTLSFSSQSNKMGMYAVQMMMEDFPAQSISLSYTDGSQSSRTPGDTLSKLPVQFAIIVDLAVPSCTDGEYLPLFLSPTPAQGAVLYTSTDQPLEITVKAQATQSMVSELLVSGPQRITESTTGPGVYRLKWTPNNDEEGGFYPVCFIAVGVNGSFTYHSELRCVIVKAGRPIKTTVTHITTPDSISPTNFSSTTELIANPTTELKTKLTTTQEPAATGFTYLSNNNFTTKHLDNSTVKIERGYTVRLSMQVSSLTSLKDYVFLQQLREELTRLGLPGAYILRLNAIQQICP</sequence>
<proteinExistence type="predicted"/>
<evidence type="ECO:0000313" key="2">
    <source>
        <dbReference type="Proteomes" id="UP001557470"/>
    </source>
</evidence>
<evidence type="ECO:0000313" key="1">
    <source>
        <dbReference type="EMBL" id="KAL0994867.1"/>
    </source>
</evidence>
<protein>
    <submittedName>
        <fullName evidence="1">Uncharacterized protein</fullName>
    </submittedName>
</protein>
<dbReference type="AlphaFoldDB" id="A0ABD0XA16"/>
<accession>A0ABD0XA16</accession>
<gene>
    <name evidence="1" type="ORF">UPYG_G00128500</name>
</gene>
<organism evidence="1 2">
    <name type="scientific">Umbra pygmaea</name>
    <name type="common">Eastern mudminnow</name>
    <dbReference type="NCBI Taxonomy" id="75934"/>
    <lineage>
        <taxon>Eukaryota</taxon>
        <taxon>Metazoa</taxon>
        <taxon>Chordata</taxon>
        <taxon>Craniata</taxon>
        <taxon>Vertebrata</taxon>
        <taxon>Euteleostomi</taxon>
        <taxon>Actinopterygii</taxon>
        <taxon>Neopterygii</taxon>
        <taxon>Teleostei</taxon>
        <taxon>Protacanthopterygii</taxon>
        <taxon>Esociformes</taxon>
        <taxon>Umbridae</taxon>
        <taxon>Umbra</taxon>
    </lineage>
</organism>
<keyword evidence="2" id="KW-1185">Reference proteome</keyword>
<reference evidence="1 2" key="1">
    <citation type="submission" date="2024-06" db="EMBL/GenBank/DDBJ databases">
        <authorList>
            <person name="Pan Q."/>
            <person name="Wen M."/>
            <person name="Jouanno E."/>
            <person name="Zahm M."/>
            <person name="Klopp C."/>
            <person name="Cabau C."/>
            <person name="Louis A."/>
            <person name="Berthelot C."/>
            <person name="Parey E."/>
            <person name="Roest Crollius H."/>
            <person name="Montfort J."/>
            <person name="Robinson-Rechavi M."/>
            <person name="Bouchez O."/>
            <person name="Lampietro C."/>
            <person name="Lopez Roques C."/>
            <person name="Donnadieu C."/>
            <person name="Postlethwait J."/>
            <person name="Bobe J."/>
            <person name="Verreycken H."/>
            <person name="Guiguen Y."/>
        </authorList>
    </citation>
    <scope>NUCLEOTIDE SEQUENCE [LARGE SCALE GENOMIC DNA]</scope>
    <source>
        <strain evidence="1">Up_M1</strain>
        <tissue evidence="1">Testis</tissue>
    </source>
</reference>